<organism evidence="1 2">
    <name type="scientific">Thermosynechococcus sichuanensis E542</name>
    <dbReference type="NCBI Taxonomy" id="2016101"/>
    <lineage>
        <taxon>Bacteria</taxon>
        <taxon>Bacillati</taxon>
        <taxon>Cyanobacteriota</taxon>
        <taxon>Cyanophyceae</taxon>
        <taxon>Acaryochloridales</taxon>
        <taxon>Thermosynechococcaceae</taxon>
        <taxon>Thermosynechococcus</taxon>
        <taxon>Thermosynechococcus sichuanensis</taxon>
    </lineage>
</organism>
<dbReference type="InterPro" id="IPR013481">
    <property type="entry name" value="NarM"/>
</dbReference>
<dbReference type="AlphaFoldDB" id="A0A3B7MFC5"/>
<name>A0A3B7MFC5_9CYAN</name>
<protein>
    <submittedName>
        <fullName evidence="1">Nitrate reductase associated protein</fullName>
    </submittedName>
</protein>
<evidence type="ECO:0000313" key="2">
    <source>
        <dbReference type="Proteomes" id="UP000261812"/>
    </source>
</evidence>
<gene>
    <name evidence="1" type="ORF">D3A95_12620</name>
</gene>
<dbReference type="KEGG" id="tsq:D3A95_12620"/>
<accession>A0A3B7MFC5</accession>
<sequence>MSHFFEFEAEFTASLRCIPMIVRYKLDLCGVKLKLLHWHQLSQEQRQWLVVTPCDTPEAQAIYRQQLRDWVTHNHGTPPSDLELPQSYPWEITTEVPETVQQQLTKVPHHSLTVEKWAALTPLQRFALVKLSQPGHENRNFWPALQEFGLA</sequence>
<evidence type="ECO:0000313" key="1">
    <source>
        <dbReference type="EMBL" id="AXY68592.1"/>
    </source>
</evidence>
<dbReference type="RefSeq" id="WP_181495301.1">
    <property type="nucleotide sequence ID" value="NZ_CP032152.1"/>
</dbReference>
<dbReference type="Pfam" id="PF09655">
    <property type="entry name" value="Nitr_red_assoc"/>
    <property type="match status" value="1"/>
</dbReference>
<dbReference type="Proteomes" id="UP000261812">
    <property type="component" value="Chromosome"/>
</dbReference>
<reference evidence="2" key="1">
    <citation type="submission" date="2018-09" db="EMBL/GenBank/DDBJ databases">
        <title>Complete genome sequence of thermophilic cyanobacteria strain Thermosynechococcus elongatus PKUAC-SCTE542.</title>
        <authorList>
            <person name="Liang Y."/>
            <person name="Tang J."/>
            <person name="Daroch M."/>
        </authorList>
    </citation>
    <scope>NUCLEOTIDE SEQUENCE [LARGE SCALE GENOMIC DNA]</scope>
    <source>
        <strain evidence="2">E542</strain>
    </source>
</reference>
<proteinExistence type="predicted"/>
<dbReference type="EMBL" id="CP032152">
    <property type="protein sequence ID" value="AXY68592.1"/>
    <property type="molecule type" value="Genomic_DNA"/>
</dbReference>
<dbReference type="NCBIfam" id="TIGR02664">
    <property type="entry name" value="nitr_red_assoc"/>
    <property type="match status" value="1"/>
</dbReference>
<keyword evidence="2" id="KW-1185">Reference proteome</keyword>